<evidence type="ECO:0000256" key="1">
    <source>
        <dbReference type="SAM" id="MobiDB-lite"/>
    </source>
</evidence>
<protein>
    <submittedName>
        <fullName evidence="2">Uncharacterized protein</fullName>
    </submittedName>
</protein>
<dbReference type="Proteomes" id="UP000290174">
    <property type="component" value="Unassembled WGS sequence"/>
</dbReference>
<evidence type="ECO:0000313" key="3">
    <source>
        <dbReference type="Proteomes" id="UP000290174"/>
    </source>
</evidence>
<proteinExistence type="predicted"/>
<name>A0A4Q0QHZ5_9BRAD</name>
<evidence type="ECO:0000313" key="2">
    <source>
        <dbReference type="EMBL" id="RXG92671.1"/>
    </source>
</evidence>
<feature type="region of interest" description="Disordered" evidence="1">
    <location>
        <begin position="287"/>
        <end position="311"/>
    </location>
</feature>
<organism evidence="2 3">
    <name type="scientific">Bradyrhizobium zhanjiangense</name>
    <dbReference type="NCBI Taxonomy" id="1325107"/>
    <lineage>
        <taxon>Bacteria</taxon>
        <taxon>Pseudomonadati</taxon>
        <taxon>Pseudomonadota</taxon>
        <taxon>Alphaproteobacteria</taxon>
        <taxon>Hyphomicrobiales</taxon>
        <taxon>Nitrobacteraceae</taxon>
        <taxon>Bradyrhizobium</taxon>
    </lineage>
</organism>
<feature type="compositionally biased region" description="Basic and acidic residues" evidence="1">
    <location>
        <begin position="395"/>
        <end position="414"/>
    </location>
</feature>
<dbReference type="RefSeq" id="WP_128932440.1">
    <property type="nucleotide sequence ID" value="NZ_CP022221.1"/>
</dbReference>
<feature type="region of interest" description="Disordered" evidence="1">
    <location>
        <begin position="389"/>
        <end position="414"/>
    </location>
</feature>
<comment type="caution">
    <text evidence="2">The sequence shown here is derived from an EMBL/GenBank/DDBJ whole genome shotgun (WGS) entry which is preliminary data.</text>
</comment>
<gene>
    <name evidence="2" type="ORF">EAS61_23345</name>
</gene>
<accession>A0A4Q0QHZ5</accession>
<sequence length="414" mass="42967">MLRRIPAVKWAFTRLRPLPHSGSVDVAPSAASDSPAVTSDIAEAAPSLDTGLSTAPRCSDAEIAVATPVAGNDTVIAESPSAVPIDVDVSDHPTLEMPVDVEPVVVEEVALSSAESEPVDVPEVISNDPPAELSANPEPAVVKEAAVATVAVEVEPVDIPEPLISSNPTCELQANVGPIAEEAPVAAADVAIASVDAPVLIVHDDTSTDLPGDVELAVVDDSRVALAESEVSAEDIAESGIDRAPSPSVAVEIEPGFAGDSALVATIVAADASTNTPSVVTDVAPEPILESPAAKKPSTRKPRPKVAEPTDRAALIRQRWAETGIRMWNPRLHGTGDATLNIQGSVGLLPPAPGETMPRYDKLEFRMLGGQIVCEGVIVEAPAHASQRSFTRLAEPGKHDRAREPVRERQAALA</sequence>
<reference evidence="2 3" key="1">
    <citation type="submission" date="2018-11" db="EMBL/GenBank/DDBJ databases">
        <title>Bradyrhizobium sp. nov., isolated from effective nodules of peanut in China.</title>
        <authorList>
            <person name="Li Y."/>
        </authorList>
    </citation>
    <scope>NUCLEOTIDE SEQUENCE [LARGE SCALE GENOMIC DNA]</scope>
    <source>
        <strain evidence="2 3">CCBAU 51770</strain>
    </source>
</reference>
<dbReference type="AlphaFoldDB" id="A0A4Q0QHZ5"/>
<dbReference type="EMBL" id="RKMK01000023">
    <property type="protein sequence ID" value="RXG92671.1"/>
    <property type="molecule type" value="Genomic_DNA"/>
</dbReference>